<feature type="compositionally biased region" description="Low complexity" evidence="1">
    <location>
        <begin position="115"/>
        <end position="129"/>
    </location>
</feature>
<evidence type="ECO:0000313" key="2">
    <source>
        <dbReference type="EMBL" id="RVX68416.1"/>
    </source>
</evidence>
<dbReference type="OrthoDB" id="425602at2759"/>
<feature type="compositionally biased region" description="Basic and acidic residues" evidence="1">
    <location>
        <begin position="222"/>
        <end position="237"/>
    </location>
</feature>
<feature type="region of interest" description="Disordered" evidence="1">
    <location>
        <begin position="31"/>
        <end position="63"/>
    </location>
</feature>
<proteinExistence type="predicted"/>
<dbReference type="Proteomes" id="UP000288859">
    <property type="component" value="Unassembled WGS sequence"/>
</dbReference>
<evidence type="ECO:0000313" key="3">
    <source>
        <dbReference type="Proteomes" id="UP000288859"/>
    </source>
</evidence>
<protein>
    <submittedName>
        <fullName evidence="2">Uncharacterized protein</fullName>
    </submittedName>
</protein>
<comment type="caution">
    <text evidence="2">The sequence shown here is derived from an EMBL/GenBank/DDBJ whole genome shotgun (WGS) entry which is preliminary data.</text>
</comment>
<accession>A0A438MZ44</accession>
<feature type="compositionally biased region" description="Polar residues" evidence="1">
    <location>
        <begin position="103"/>
        <end position="114"/>
    </location>
</feature>
<gene>
    <name evidence="2" type="ORF">B0A52_07416</name>
</gene>
<reference evidence="2 3" key="1">
    <citation type="submission" date="2017-03" db="EMBL/GenBank/DDBJ databases">
        <title>Genomes of endolithic fungi from Antarctica.</title>
        <authorList>
            <person name="Coleine C."/>
            <person name="Masonjones S."/>
            <person name="Stajich J.E."/>
        </authorList>
    </citation>
    <scope>NUCLEOTIDE SEQUENCE [LARGE SCALE GENOMIC DNA]</scope>
    <source>
        <strain evidence="2 3">CCFEE 6314</strain>
    </source>
</reference>
<feature type="region of interest" description="Disordered" evidence="1">
    <location>
        <begin position="219"/>
        <end position="248"/>
    </location>
</feature>
<sequence length="428" mass="46364">MATLASSNTHMRQPFGVLNESKIRSLQSVKNRQNAIISSPAPSRKRRAVSPEISDSENVDPNLLDSLHKRKRSTFDDDVHLHKPRYSLNITSTTPKRQLDSPLMSTPRLNTSMKPTSAPISAPPAAGRSPTRRRPTGLLNAKKRFAQPAFGATSSSLSISAALSGTLASRKTRKPVSTKHTLDSRPNSWFFDIFEETEQVQDYRMNEWTMTESAYSLDISDDEKKGKEGLDRGKENVDPNESSAPVTRSMAAAAAAAAGTNSLAKSRASKKSPDDMVDDRVPLGDLNPTEFYGEGLDATSVVLVHDDAAGSEPDVPRSLVTAEKEFTFVAAVTTATASSSLSLTAQTIETLDTPSINQILSSASPEGTLLMAKCDDNIQPAGLETMDHADIEIWESESAKDETEQPECDHFCDQGSVSHEQGFALAEL</sequence>
<feature type="compositionally biased region" description="Basic and acidic residues" evidence="1">
    <location>
        <begin position="271"/>
        <end position="281"/>
    </location>
</feature>
<dbReference type="VEuPathDB" id="FungiDB:PV10_06766"/>
<organism evidence="2 3">
    <name type="scientific">Exophiala mesophila</name>
    <name type="common">Black yeast-like fungus</name>
    <dbReference type="NCBI Taxonomy" id="212818"/>
    <lineage>
        <taxon>Eukaryota</taxon>
        <taxon>Fungi</taxon>
        <taxon>Dikarya</taxon>
        <taxon>Ascomycota</taxon>
        <taxon>Pezizomycotina</taxon>
        <taxon>Eurotiomycetes</taxon>
        <taxon>Chaetothyriomycetidae</taxon>
        <taxon>Chaetothyriales</taxon>
        <taxon>Herpotrichiellaceae</taxon>
        <taxon>Exophiala</taxon>
    </lineage>
</organism>
<dbReference type="EMBL" id="NAJM01000038">
    <property type="protein sequence ID" value="RVX68416.1"/>
    <property type="molecule type" value="Genomic_DNA"/>
</dbReference>
<feature type="compositionally biased region" description="Polar residues" evidence="1">
    <location>
        <begin position="31"/>
        <end position="41"/>
    </location>
</feature>
<name>A0A438MZ44_EXOME</name>
<feature type="region of interest" description="Disordered" evidence="1">
    <location>
        <begin position="261"/>
        <end position="281"/>
    </location>
</feature>
<dbReference type="AlphaFoldDB" id="A0A438MZ44"/>
<feature type="region of interest" description="Disordered" evidence="1">
    <location>
        <begin position="86"/>
        <end position="135"/>
    </location>
</feature>
<evidence type="ECO:0000256" key="1">
    <source>
        <dbReference type="SAM" id="MobiDB-lite"/>
    </source>
</evidence>